<protein>
    <submittedName>
        <fullName evidence="2">Unannotated protein</fullName>
    </submittedName>
</protein>
<evidence type="ECO:0000256" key="1">
    <source>
        <dbReference type="SAM" id="Phobius"/>
    </source>
</evidence>
<evidence type="ECO:0000313" key="3">
    <source>
        <dbReference type="EMBL" id="CAB4594511.1"/>
    </source>
</evidence>
<reference evidence="2" key="1">
    <citation type="submission" date="2020-05" db="EMBL/GenBank/DDBJ databases">
        <authorList>
            <person name="Chiriac C."/>
            <person name="Salcher M."/>
            <person name="Ghai R."/>
            <person name="Kavagutti S V."/>
        </authorList>
    </citation>
    <scope>NUCLEOTIDE SEQUENCE</scope>
</reference>
<dbReference type="EMBL" id="CAEZVL010000030">
    <property type="protein sequence ID" value="CAB4625117.1"/>
    <property type="molecule type" value="Genomic_DNA"/>
</dbReference>
<evidence type="ECO:0000313" key="5">
    <source>
        <dbReference type="EMBL" id="CAB4775443.1"/>
    </source>
</evidence>
<feature type="transmembrane region" description="Helical" evidence="1">
    <location>
        <begin position="34"/>
        <end position="55"/>
    </location>
</feature>
<evidence type="ECO:0000313" key="8">
    <source>
        <dbReference type="EMBL" id="CAB5119228.1"/>
    </source>
</evidence>
<keyword evidence="1" id="KW-0472">Membrane</keyword>
<dbReference type="EMBL" id="CAFBRX010000045">
    <property type="protein sequence ID" value="CAB5119228.1"/>
    <property type="molecule type" value="Genomic_DNA"/>
</dbReference>
<dbReference type="EMBL" id="CAEZSL010000058">
    <property type="protein sequence ID" value="CAB4541177.1"/>
    <property type="molecule type" value="Genomic_DNA"/>
</dbReference>
<keyword evidence="1" id="KW-1133">Transmembrane helix</keyword>
<evidence type="ECO:0000313" key="7">
    <source>
        <dbReference type="EMBL" id="CAB5048428.1"/>
    </source>
</evidence>
<dbReference type="EMBL" id="CAFBQJ010000084">
    <property type="protein sequence ID" value="CAB5048428.1"/>
    <property type="molecule type" value="Genomic_DNA"/>
</dbReference>
<dbReference type="EMBL" id="CAFBNZ010000028">
    <property type="protein sequence ID" value="CAB4967773.1"/>
    <property type="molecule type" value="Genomic_DNA"/>
</dbReference>
<accession>A0A6J6BR90</accession>
<gene>
    <name evidence="2" type="ORF">UFOPK1421_00654</name>
    <name evidence="3" type="ORF">UFOPK1820_00334</name>
    <name evidence="4" type="ORF">UFOPK1960_00328</name>
    <name evidence="5" type="ORF">UFOPK2921_00506</name>
    <name evidence="6" type="ORF">UFOPK3889_00265</name>
    <name evidence="7" type="ORF">UFOPK4275_00586</name>
    <name evidence="8" type="ORF">UFOPK4422_00587</name>
</gene>
<proteinExistence type="predicted"/>
<evidence type="ECO:0000313" key="6">
    <source>
        <dbReference type="EMBL" id="CAB4967773.1"/>
    </source>
</evidence>
<organism evidence="2">
    <name type="scientific">freshwater metagenome</name>
    <dbReference type="NCBI Taxonomy" id="449393"/>
    <lineage>
        <taxon>unclassified sequences</taxon>
        <taxon>metagenomes</taxon>
        <taxon>ecological metagenomes</taxon>
    </lineage>
</organism>
<dbReference type="EMBL" id="CAEZUK010000036">
    <property type="protein sequence ID" value="CAB4594511.1"/>
    <property type="molecule type" value="Genomic_DNA"/>
</dbReference>
<name>A0A6J6BR90_9ZZZZ</name>
<sequence>MPSATKRPFWLHQLAEYIVGGALLATGLQSSEPIVPVIVGLLIIVNTAVVDAPFGAFRWVNRRLHRMLDYTVLAIAVVSCAAPNLDNATRLVQVMIVLVLAIVITQTNYSPKVQRTKQEMSVTPDGKADEFSRIAGRSAGTLASKIRDKTRQLKET</sequence>
<keyword evidence="1" id="KW-0812">Transmembrane</keyword>
<dbReference type="EMBL" id="CAEZZV010000047">
    <property type="protein sequence ID" value="CAB4775443.1"/>
    <property type="molecule type" value="Genomic_DNA"/>
</dbReference>
<evidence type="ECO:0000313" key="2">
    <source>
        <dbReference type="EMBL" id="CAB4541177.1"/>
    </source>
</evidence>
<evidence type="ECO:0000313" key="4">
    <source>
        <dbReference type="EMBL" id="CAB4625117.1"/>
    </source>
</evidence>
<dbReference type="AlphaFoldDB" id="A0A6J6BR90"/>